<comment type="subcellular location">
    <subcellularLocation>
        <location evidence="1">Cell outer membrane</location>
        <topology evidence="1">Multi-pass membrane protein</topology>
    </subcellularLocation>
</comment>
<dbReference type="Pfam" id="PF13609">
    <property type="entry name" value="Porin_4"/>
    <property type="match status" value="1"/>
</dbReference>
<feature type="signal peptide" evidence="11">
    <location>
        <begin position="1"/>
        <end position="21"/>
    </location>
</feature>
<dbReference type="InterPro" id="IPR002299">
    <property type="entry name" value="Porin_Neis"/>
</dbReference>
<evidence type="ECO:0000256" key="4">
    <source>
        <dbReference type="ARBA" id="ARBA00022452"/>
    </source>
</evidence>
<dbReference type="RefSeq" id="WP_119516167.1">
    <property type="nucleotide sequence ID" value="NZ_NQYH01000006.1"/>
</dbReference>
<evidence type="ECO:0000313" key="14">
    <source>
        <dbReference type="Proteomes" id="UP000266206"/>
    </source>
</evidence>
<dbReference type="Proteomes" id="UP000266206">
    <property type="component" value="Unassembled WGS sequence"/>
</dbReference>
<keyword evidence="6 11" id="KW-0732">Signal</keyword>
<dbReference type="GO" id="GO:0009279">
    <property type="term" value="C:cell outer membrane"/>
    <property type="evidence" value="ECO:0007669"/>
    <property type="project" value="UniProtKB-SubCell"/>
</dbReference>
<dbReference type="GO" id="GO:0006811">
    <property type="term" value="P:monoatomic ion transport"/>
    <property type="evidence" value="ECO:0007669"/>
    <property type="project" value="UniProtKB-KW"/>
</dbReference>
<dbReference type="InterPro" id="IPR033900">
    <property type="entry name" value="Gram_neg_porin_domain"/>
</dbReference>
<dbReference type="GO" id="GO:0015288">
    <property type="term" value="F:porin activity"/>
    <property type="evidence" value="ECO:0007669"/>
    <property type="project" value="UniProtKB-KW"/>
</dbReference>
<evidence type="ECO:0000259" key="12">
    <source>
        <dbReference type="Pfam" id="PF13609"/>
    </source>
</evidence>
<keyword evidence="3" id="KW-0813">Transport</keyword>
<sequence length="389" mass="41117">MKKSLLTAALIAGFAAGAVQAETSVTLYGRVDGGFGYQQFKGTDAAGADVKGTNTGMVSGINSGNRWGLKGTEDLGEGLKAVFQLESGFDLGTGESGQGGRLFGRQATVGLMSDSWGRLDFGRQTNIASKYFAGVATPFGTDFGQARVGSAFSAARSHRLDNMIMYQTPSFSGFQFGVGYSFNASGNQQFKRSGGGDPNVRSWTTGLRYANGPLAAALVYDQFKNSEAAGVAAADSGVTVKSWNLALSYDFEVVKVHAAGGQTRNGWFSANSSLGSNSYLGNFQGNLSDGLELDSFAVNDNLKVNSYALGLSAPVGSAGKIMASWMMSDPSNAGIYNWGEDKQSVYSLGYSYKLSKRTNIYALGSYADNVNFQDDLKATQFAVGLRHQF</sequence>
<dbReference type="GO" id="GO:0046930">
    <property type="term" value="C:pore complex"/>
    <property type="evidence" value="ECO:0007669"/>
    <property type="project" value="UniProtKB-KW"/>
</dbReference>
<dbReference type="PANTHER" id="PTHR34501">
    <property type="entry name" value="PROTEIN YDDL-RELATED"/>
    <property type="match status" value="1"/>
</dbReference>
<keyword evidence="8" id="KW-0626">Porin</keyword>
<evidence type="ECO:0000256" key="9">
    <source>
        <dbReference type="ARBA" id="ARBA00023136"/>
    </source>
</evidence>
<evidence type="ECO:0000256" key="5">
    <source>
        <dbReference type="ARBA" id="ARBA00022692"/>
    </source>
</evidence>
<keyword evidence="9" id="KW-0472">Membrane</keyword>
<proteinExistence type="predicted"/>
<protein>
    <submittedName>
        <fullName evidence="13">Porin</fullName>
    </submittedName>
</protein>
<evidence type="ECO:0000256" key="7">
    <source>
        <dbReference type="ARBA" id="ARBA00023065"/>
    </source>
</evidence>
<evidence type="ECO:0000256" key="11">
    <source>
        <dbReference type="SAM" id="SignalP"/>
    </source>
</evidence>
<dbReference type="CDD" id="cd00342">
    <property type="entry name" value="gram_neg_porins"/>
    <property type="match status" value="1"/>
</dbReference>
<keyword evidence="10" id="KW-0998">Cell outer membrane</keyword>
<keyword evidence="5" id="KW-0812">Transmembrane</keyword>
<dbReference type="SUPFAM" id="SSF56935">
    <property type="entry name" value="Porins"/>
    <property type="match status" value="1"/>
</dbReference>
<accession>A0A3A1YRL4</accession>
<keyword evidence="7" id="KW-0406">Ion transport</keyword>
<dbReference type="InterPro" id="IPR023614">
    <property type="entry name" value="Porin_dom_sf"/>
</dbReference>
<dbReference type="AlphaFoldDB" id="A0A3A1YRL4"/>
<evidence type="ECO:0000256" key="3">
    <source>
        <dbReference type="ARBA" id="ARBA00022448"/>
    </source>
</evidence>
<organism evidence="13 14">
    <name type="scientific">Neopusillimonas maritima</name>
    <dbReference type="NCBI Taxonomy" id="2026239"/>
    <lineage>
        <taxon>Bacteria</taxon>
        <taxon>Pseudomonadati</taxon>
        <taxon>Pseudomonadota</taxon>
        <taxon>Betaproteobacteria</taxon>
        <taxon>Burkholderiales</taxon>
        <taxon>Alcaligenaceae</taxon>
        <taxon>Neopusillimonas</taxon>
    </lineage>
</organism>
<reference evidence="13 14" key="1">
    <citation type="submission" date="2017-08" db="EMBL/GenBank/DDBJ databases">
        <title>Pusillimonas indicus sp. nov., a member of the family Alcaligenaceae isolated from surface seawater.</title>
        <authorList>
            <person name="Li J."/>
        </authorList>
    </citation>
    <scope>NUCLEOTIDE SEQUENCE [LARGE SCALE GENOMIC DNA]</scope>
    <source>
        <strain evidence="13 14">L52-1-41</strain>
    </source>
</reference>
<comment type="subunit">
    <text evidence="2">Homotrimer.</text>
</comment>
<comment type="caution">
    <text evidence="13">The sequence shown here is derived from an EMBL/GenBank/DDBJ whole genome shotgun (WGS) entry which is preliminary data.</text>
</comment>
<evidence type="ECO:0000256" key="8">
    <source>
        <dbReference type="ARBA" id="ARBA00023114"/>
    </source>
</evidence>
<dbReference type="EMBL" id="NQYH01000006">
    <property type="protein sequence ID" value="RIY40832.1"/>
    <property type="molecule type" value="Genomic_DNA"/>
</dbReference>
<dbReference type="PRINTS" id="PR00184">
    <property type="entry name" value="NEISSPPORIN"/>
</dbReference>
<dbReference type="Gene3D" id="2.40.160.10">
    <property type="entry name" value="Porin"/>
    <property type="match status" value="1"/>
</dbReference>
<feature type="domain" description="Porin" evidence="12">
    <location>
        <begin position="8"/>
        <end position="369"/>
    </location>
</feature>
<evidence type="ECO:0000256" key="10">
    <source>
        <dbReference type="ARBA" id="ARBA00023237"/>
    </source>
</evidence>
<dbReference type="OrthoDB" id="8520696at2"/>
<gene>
    <name evidence="13" type="ORF">CJP73_08510</name>
</gene>
<evidence type="ECO:0000256" key="1">
    <source>
        <dbReference type="ARBA" id="ARBA00004571"/>
    </source>
</evidence>
<dbReference type="PANTHER" id="PTHR34501:SF9">
    <property type="entry name" value="MAJOR OUTER MEMBRANE PROTEIN P.IA"/>
    <property type="match status" value="1"/>
</dbReference>
<dbReference type="InterPro" id="IPR050298">
    <property type="entry name" value="Gram-neg_bact_OMP"/>
</dbReference>
<keyword evidence="4" id="KW-1134">Transmembrane beta strand</keyword>
<feature type="chain" id="PRO_5017396585" evidence="11">
    <location>
        <begin position="22"/>
        <end position="389"/>
    </location>
</feature>
<name>A0A3A1YRL4_9BURK</name>
<evidence type="ECO:0000313" key="13">
    <source>
        <dbReference type="EMBL" id="RIY40832.1"/>
    </source>
</evidence>
<evidence type="ECO:0000256" key="6">
    <source>
        <dbReference type="ARBA" id="ARBA00022729"/>
    </source>
</evidence>
<evidence type="ECO:0000256" key="2">
    <source>
        <dbReference type="ARBA" id="ARBA00011233"/>
    </source>
</evidence>